<dbReference type="FunFam" id="3.30.70.870:FF:000002">
    <property type="entry name" value="Translation elongation factor 2"/>
    <property type="match status" value="1"/>
</dbReference>
<feature type="region of interest" description="Disordered" evidence="14">
    <location>
        <begin position="1368"/>
        <end position="1407"/>
    </location>
</feature>
<dbReference type="InterPro" id="IPR031157">
    <property type="entry name" value="G_TR_CS"/>
</dbReference>
<evidence type="ECO:0000256" key="1">
    <source>
        <dbReference type="ARBA" id="ARBA00004496"/>
    </source>
</evidence>
<feature type="compositionally biased region" description="Acidic residues" evidence="14">
    <location>
        <begin position="1558"/>
        <end position="1569"/>
    </location>
</feature>
<dbReference type="eggNOG" id="KOG0469">
    <property type="taxonomic scope" value="Eukaryota"/>
</dbReference>
<dbReference type="GO" id="GO:0043022">
    <property type="term" value="F:ribosome binding"/>
    <property type="evidence" value="ECO:0007669"/>
    <property type="project" value="TreeGrafter"/>
</dbReference>
<keyword evidence="3" id="KW-0963">Cytoplasm</keyword>
<dbReference type="SMART" id="SM00356">
    <property type="entry name" value="ZnF_C3H1"/>
    <property type="match status" value="1"/>
</dbReference>
<evidence type="ECO:0000256" key="10">
    <source>
        <dbReference type="ARBA" id="ARBA00023134"/>
    </source>
</evidence>
<dbReference type="GO" id="GO:0005829">
    <property type="term" value="C:cytosol"/>
    <property type="evidence" value="ECO:0007669"/>
    <property type="project" value="TreeGrafter"/>
</dbReference>
<dbReference type="InterPro" id="IPR000640">
    <property type="entry name" value="EFG_V-like"/>
</dbReference>
<evidence type="ECO:0000256" key="7">
    <source>
        <dbReference type="ARBA" id="ARBA00022771"/>
    </source>
</evidence>
<dbReference type="GO" id="GO:0008270">
    <property type="term" value="F:zinc ion binding"/>
    <property type="evidence" value="ECO:0007669"/>
    <property type="project" value="UniProtKB-KW"/>
</dbReference>
<dbReference type="Pfam" id="PF00642">
    <property type="entry name" value="zf-CCCH"/>
    <property type="match status" value="1"/>
</dbReference>
<dbReference type="FunFam" id="2.40.30.10:FF:000010">
    <property type="entry name" value="Translation elongation factor 2"/>
    <property type="match status" value="1"/>
</dbReference>
<evidence type="ECO:0000256" key="12">
    <source>
        <dbReference type="PROSITE-ProRule" id="PRU00176"/>
    </source>
</evidence>
<keyword evidence="10" id="KW-0342">GTP-binding</keyword>
<dbReference type="GO" id="GO:0003723">
    <property type="term" value="F:RNA binding"/>
    <property type="evidence" value="ECO:0007669"/>
    <property type="project" value="UniProtKB-UniRule"/>
</dbReference>
<evidence type="ECO:0000256" key="3">
    <source>
        <dbReference type="ARBA" id="ARBA00022490"/>
    </source>
</evidence>
<keyword evidence="4 13" id="KW-0479">Metal-binding</keyword>
<keyword evidence="8 13" id="KW-0862">Zinc</keyword>
<feature type="region of interest" description="Disordered" evidence="14">
    <location>
        <begin position="1286"/>
        <end position="1309"/>
    </location>
</feature>
<dbReference type="InterPro" id="IPR027417">
    <property type="entry name" value="P-loop_NTPase"/>
</dbReference>
<feature type="domain" description="RRM" evidence="15">
    <location>
        <begin position="1183"/>
        <end position="1255"/>
    </location>
</feature>
<evidence type="ECO:0000256" key="13">
    <source>
        <dbReference type="PROSITE-ProRule" id="PRU00723"/>
    </source>
</evidence>
<keyword evidence="5" id="KW-0547">Nucleotide-binding</keyword>
<dbReference type="PROSITE" id="PS51722">
    <property type="entry name" value="G_TR_2"/>
    <property type="match status" value="1"/>
</dbReference>
<evidence type="ECO:0000259" key="15">
    <source>
        <dbReference type="PROSITE" id="PS50102"/>
    </source>
</evidence>
<feature type="domain" description="C3H1-type" evidence="16">
    <location>
        <begin position="1075"/>
        <end position="1103"/>
    </location>
</feature>
<comment type="caution">
    <text evidence="18">The sequence shown here is derived from an EMBL/GenBank/DDBJ whole genome shotgun (WGS) entry which is preliminary data.</text>
</comment>
<dbReference type="InterPro" id="IPR041095">
    <property type="entry name" value="EFG_II"/>
</dbReference>
<dbReference type="OrthoDB" id="364892at2759"/>
<dbReference type="SUPFAM" id="SSF90229">
    <property type="entry name" value="CCCH zinc finger"/>
    <property type="match status" value="1"/>
</dbReference>
<feature type="compositionally biased region" description="Basic residues" evidence="14">
    <location>
        <begin position="1154"/>
        <end position="1167"/>
    </location>
</feature>
<dbReference type="PROSITE" id="PS00301">
    <property type="entry name" value="G_TR_1"/>
    <property type="match status" value="1"/>
</dbReference>
<dbReference type="eggNOG" id="KOG2135">
    <property type="taxonomic scope" value="Eukaryota"/>
</dbReference>
<dbReference type="SUPFAM" id="SSF50447">
    <property type="entry name" value="Translation proteins"/>
    <property type="match status" value="1"/>
</dbReference>
<dbReference type="Gene3D" id="3.30.230.10">
    <property type="match status" value="1"/>
</dbReference>
<dbReference type="Pfam" id="PF03144">
    <property type="entry name" value="GTP_EFTU_D2"/>
    <property type="match status" value="1"/>
</dbReference>
<feature type="region of interest" description="Disordered" evidence="14">
    <location>
        <begin position="1145"/>
        <end position="1177"/>
    </location>
</feature>
<feature type="zinc finger region" description="C3H1-type" evidence="13">
    <location>
        <begin position="1075"/>
        <end position="1103"/>
    </location>
</feature>
<dbReference type="InterPro" id="IPR005517">
    <property type="entry name" value="Transl_elong_EFG/EF2_IV"/>
</dbReference>
<dbReference type="InterPro" id="IPR035647">
    <property type="entry name" value="EFG_III/V"/>
</dbReference>
<dbReference type="Pfam" id="PF00679">
    <property type="entry name" value="EFG_C"/>
    <property type="match status" value="1"/>
</dbReference>
<dbReference type="InterPro" id="IPR000795">
    <property type="entry name" value="T_Tr_GTP-bd_dom"/>
</dbReference>
<dbReference type="Gene3D" id="3.40.50.300">
    <property type="entry name" value="P-loop containing nucleotide triphosphate hydrolases"/>
    <property type="match status" value="1"/>
</dbReference>
<dbReference type="SUPFAM" id="SSF52540">
    <property type="entry name" value="P-loop containing nucleoside triphosphate hydrolases"/>
    <property type="match status" value="1"/>
</dbReference>
<dbReference type="KEGG" id="cfj:CFIO01_00449"/>
<feature type="domain" description="Tr-type G" evidence="17">
    <location>
        <begin position="17"/>
        <end position="254"/>
    </location>
</feature>
<dbReference type="SUPFAM" id="SSF54980">
    <property type="entry name" value="EF-G C-terminal domain-like"/>
    <property type="match status" value="2"/>
</dbReference>
<dbReference type="PROSITE" id="PS50103">
    <property type="entry name" value="ZF_C3H1"/>
    <property type="match status" value="1"/>
</dbReference>
<dbReference type="GO" id="GO:0003924">
    <property type="term" value="F:GTPase activity"/>
    <property type="evidence" value="ECO:0007669"/>
    <property type="project" value="InterPro"/>
</dbReference>
<accession>A0A010RDW5</accession>
<feature type="compositionally biased region" description="Basic and acidic residues" evidence="14">
    <location>
        <begin position="979"/>
        <end position="1009"/>
    </location>
</feature>
<dbReference type="NCBIfam" id="TIGR00231">
    <property type="entry name" value="small_GTP"/>
    <property type="match status" value="1"/>
</dbReference>
<feature type="region of interest" description="Disordered" evidence="14">
    <location>
        <begin position="965"/>
        <end position="1081"/>
    </location>
</feature>
<dbReference type="SMART" id="SM00360">
    <property type="entry name" value="RRM"/>
    <property type="match status" value="1"/>
</dbReference>
<evidence type="ECO:0000256" key="8">
    <source>
        <dbReference type="ARBA" id="ARBA00022833"/>
    </source>
</evidence>
<dbReference type="CDD" id="cd01681">
    <property type="entry name" value="aeEF2_snRNP_like_IV"/>
    <property type="match status" value="1"/>
</dbReference>
<dbReference type="FunFam" id="3.40.50.300:FF:000058">
    <property type="entry name" value="Translation elongation factor 2"/>
    <property type="match status" value="1"/>
</dbReference>
<dbReference type="GO" id="GO:0003746">
    <property type="term" value="F:translation elongation factor activity"/>
    <property type="evidence" value="ECO:0007669"/>
    <property type="project" value="UniProtKB-KW"/>
</dbReference>
<dbReference type="GO" id="GO:0005525">
    <property type="term" value="F:GTP binding"/>
    <property type="evidence" value="ECO:0007669"/>
    <property type="project" value="UniProtKB-KW"/>
</dbReference>
<evidence type="ECO:0000313" key="19">
    <source>
        <dbReference type="Proteomes" id="UP000020467"/>
    </source>
</evidence>
<dbReference type="PROSITE" id="PS50102">
    <property type="entry name" value="RRM"/>
    <property type="match status" value="1"/>
</dbReference>
<dbReference type="GO" id="GO:1990904">
    <property type="term" value="C:ribonucleoprotein complex"/>
    <property type="evidence" value="ECO:0007669"/>
    <property type="project" value="TreeGrafter"/>
</dbReference>
<gene>
    <name evidence="18" type="ORF">CFIO01_00449</name>
</gene>
<dbReference type="CDD" id="cd16261">
    <property type="entry name" value="EF2_snRNP_III"/>
    <property type="match status" value="1"/>
</dbReference>
<dbReference type="InterPro" id="IPR009000">
    <property type="entry name" value="Transl_B-barrel_sf"/>
</dbReference>
<dbReference type="InterPro" id="IPR005225">
    <property type="entry name" value="Small_GTP-bd"/>
</dbReference>
<dbReference type="Gene3D" id="3.30.70.330">
    <property type="match status" value="1"/>
</dbReference>
<sequence>MVNFTVEEIRGLMDKPTNVRNMSVIAHVDHGKSTLTDSLLSKAGIISTAKAGDARATDTRADEQERGITIKSTAISLYHNVDPDDVKDIVGQKTDGTDFLINLIDSPGHVDFSSEVTAALRVTDGALVVVDTVEGVCVQTETVLRQALGERIKPVVIINKVDRALLELQVSKEDLYQSFSRTIESVNVIISTYFDKSLGDVQVYPDKGTIAFGSGLHGWAFTIRQFAVRYAKKFGVDRNKMMERLWGDNYFNPHTKKWTNKSTHEGKQLERAFNQFILDPIFKIFSAVMNFKKEEVATLLQKLDLKLPVEDREKEGKQLLKAVMRTFLPAADALLEMMILHLPSPVTAQKYRAETLYEGPPDDEAAIAIRDCDAKGPLMLYVSKMVPTSDKGRFYAFGRVFAGTVKSGIKVRIQGPNYTPGKKEDLFIKAIQRTVLMMGGKVEAIDDMPAGNIVGLVGIDQFLLKSGTLTTSDTAHNLKVMKFSVSPVVQRSVQVKNAQDLPKLVEGLKRLSKSDPCVLTMTSESGEHIVAGAGELHLEICLNDLMNDHAGVPLIISDPVVQYRETVVGKSSITALSKSPNKHNRIYMIAEPIDEELSKEIEAGKISPRDDFKARARVLADDFGWDVTDARKIWTFGPDTTGANLLVDQTKAVQYLNEIKDSVVSGFQWATREGPVAEEPMRSVRWNIMDVTLHADAIHRGGGQIIPTSRRVLYAAALLAEPALLEPVFLVEIQVPEQAMGGVYGVLTRRRGHVFGEEQRPGTPLFTIKAYLPVMESFGFNSDLRQATSGQAFPQSVFDHWQPLPGGSPLDGTSKVGQIVQEMRKRKGLKVEVPGVENYYDKFGYLNGSRQQQQQQRATPTRAWIPLRSDTETDILADYVLALLASQEGDAAHIRAACESELPQFLNTGQADHNDDAFKLSLTKRTTDTAPEFVDELFRVIEYKSFVPGAPPPPKKWTEADNHAAAPEFPSQGGSRKRSFNERGDGGASGDRDTGFEERAYKQPRRSEWDSTASGAGGYSAQPFPADGSFQLSATAAPYDPNFPRGAPAGPQNWRGMPQMPPAYPQGSAPPQGPRRNRQKCRDFATKGYCARGNSCQYDHGVEPIWLPPSGPSGPPKFEDFDPRDAAMMMSQNFQQMQQLMEAFSAERSSREGRKNRRATRGKRRQNRASFSAEGPVEDTTKTTIVVENIPEEHLSEEEVRKFFSEFGNIQEVSLQPPKRLATVTYDTWDSANAAYRSPKVIFDNRFVRVFWFVEESEQAAARAAANGEDPDAEPEIDLEEFMKKQEEAQRQHEEKAQKKAELDKQRQELEQRQRELLAQHREVQQKLQAKLASKNGDGGENGEEGSLNSALRAQLAALEDEAKLLGLDPSATDEPSNSWHASYRGRGRGRGGFVPRGRGFAPRGRGSYRGGYQGDVHVAYAAYSLDNRPRTVSVTGVDFTSSEKDEVLRQYLLAVGEFTDINTTPSKTEVTFKDRKTAEKFFYGLPKQEIPGIDGQLELSWVATPLPPVKTVENGASSKAQDASDHDMAMGNAAPNGSSAARDLVEQQPEQQRDMDYDVADDDDWGVE</sequence>
<dbReference type="FunFam" id="3.30.70.240:FF:000003">
    <property type="entry name" value="Translation elongation factor 2"/>
    <property type="match status" value="1"/>
</dbReference>
<dbReference type="CDD" id="cd01885">
    <property type="entry name" value="EF2"/>
    <property type="match status" value="1"/>
</dbReference>
<dbReference type="InterPro" id="IPR004161">
    <property type="entry name" value="EFTu-like_2"/>
</dbReference>
<organism evidence="18 19">
    <name type="scientific">Colletotrichum fioriniae PJ7</name>
    <dbReference type="NCBI Taxonomy" id="1445577"/>
    <lineage>
        <taxon>Eukaryota</taxon>
        <taxon>Fungi</taxon>
        <taxon>Dikarya</taxon>
        <taxon>Ascomycota</taxon>
        <taxon>Pezizomycotina</taxon>
        <taxon>Sordariomycetes</taxon>
        <taxon>Hypocreomycetidae</taxon>
        <taxon>Glomerellales</taxon>
        <taxon>Glomerellaceae</taxon>
        <taxon>Colletotrichum</taxon>
        <taxon>Colletotrichum acutatum species complex</taxon>
    </lineage>
</organism>
<dbReference type="Pfam" id="PF03764">
    <property type="entry name" value="EFG_IV"/>
    <property type="match status" value="1"/>
</dbReference>
<dbReference type="CDD" id="cd04096">
    <property type="entry name" value="eEF2_snRNP_like_C"/>
    <property type="match status" value="1"/>
</dbReference>
<dbReference type="PRINTS" id="PR00315">
    <property type="entry name" value="ELONGATNFCT"/>
</dbReference>
<keyword evidence="7 13" id="KW-0863">Zinc-finger</keyword>
<dbReference type="InterPro" id="IPR000504">
    <property type="entry name" value="RRM_dom"/>
</dbReference>
<evidence type="ECO:0000256" key="2">
    <source>
        <dbReference type="ARBA" id="ARBA00017891"/>
    </source>
</evidence>
<dbReference type="SMART" id="SM00838">
    <property type="entry name" value="EFG_C"/>
    <property type="match status" value="1"/>
</dbReference>
<evidence type="ECO:0000259" key="16">
    <source>
        <dbReference type="PROSITE" id="PS50103"/>
    </source>
</evidence>
<evidence type="ECO:0000256" key="11">
    <source>
        <dbReference type="ARBA" id="ARBA00024731"/>
    </source>
</evidence>
<feature type="compositionally biased region" description="Low complexity" evidence="14">
    <location>
        <begin position="1394"/>
        <end position="1406"/>
    </location>
</feature>
<dbReference type="CDD" id="cd03700">
    <property type="entry name" value="EF2_snRNP_like_II"/>
    <property type="match status" value="1"/>
</dbReference>
<dbReference type="FunFam" id="3.30.70.330:FF:000647">
    <property type="entry name" value="CCCH zinc finger and RRM domain protein"/>
    <property type="match status" value="1"/>
</dbReference>
<evidence type="ECO:0000313" key="18">
    <source>
        <dbReference type="EMBL" id="EXF75964.1"/>
    </source>
</evidence>
<dbReference type="InterPro" id="IPR020568">
    <property type="entry name" value="Ribosomal_Su5_D2-typ_SF"/>
</dbReference>
<dbReference type="Gene3D" id="3.30.70.870">
    <property type="entry name" value="Elongation Factor G (Translational Gtpase), domain 3"/>
    <property type="match status" value="1"/>
</dbReference>
<feature type="region of interest" description="Disordered" evidence="14">
    <location>
        <begin position="1323"/>
        <end position="1348"/>
    </location>
</feature>
<dbReference type="InterPro" id="IPR014721">
    <property type="entry name" value="Ribsml_uS5_D2-typ_fold_subgr"/>
</dbReference>
<reference evidence="18 19" key="1">
    <citation type="submission" date="2014-02" db="EMBL/GenBank/DDBJ databases">
        <title>The genome sequence of Colletotrichum fioriniae PJ7.</title>
        <authorList>
            <person name="Baroncelli R."/>
            <person name="Thon M.R."/>
        </authorList>
    </citation>
    <scope>NUCLEOTIDE SEQUENCE [LARGE SCALE GENOMIC DNA]</scope>
    <source>
        <strain evidence="18 19">PJ7</strain>
    </source>
</reference>
<evidence type="ECO:0000256" key="6">
    <source>
        <dbReference type="ARBA" id="ARBA00022768"/>
    </source>
</evidence>
<evidence type="ECO:0000259" key="17">
    <source>
        <dbReference type="PROSITE" id="PS51722"/>
    </source>
</evidence>
<dbReference type="PANTHER" id="PTHR42908">
    <property type="entry name" value="TRANSLATION ELONGATION FACTOR-RELATED"/>
    <property type="match status" value="1"/>
</dbReference>
<comment type="subcellular location">
    <subcellularLocation>
        <location evidence="1">Cytoplasm</location>
    </subcellularLocation>
</comment>
<dbReference type="SUPFAM" id="SSF54928">
    <property type="entry name" value="RNA-binding domain, RBD"/>
    <property type="match status" value="1"/>
</dbReference>
<dbReference type="Pfam" id="PF14492">
    <property type="entry name" value="EFG_III"/>
    <property type="match status" value="1"/>
</dbReference>
<dbReference type="SMART" id="SM00889">
    <property type="entry name" value="EFG_IV"/>
    <property type="match status" value="1"/>
</dbReference>
<dbReference type="InterPro" id="IPR036855">
    <property type="entry name" value="Znf_CCCH_sf"/>
</dbReference>
<evidence type="ECO:0000256" key="5">
    <source>
        <dbReference type="ARBA" id="ARBA00022741"/>
    </source>
</evidence>
<dbReference type="HOGENOM" id="CLU_002573_0_0_1"/>
<dbReference type="Pfam" id="PF00076">
    <property type="entry name" value="RRM_1"/>
    <property type="match status" value="1"/>
</dbReference>
<keyword evidence="6 18" id="KW-0251">Elongation factor</keyword>
<dbReference type="Proteomes" id="UP000020467">
    <property type="component" value="Unassembled WGS sequence"/>
</dbReference>
<dbReference type="Pfam" id="PF00009">
    <property type="entry name" value="GTP_EFTU"/>
    <property type="match status" value="1"/>
</dbReference>
<name>A0A010RDW5_9PEZI</name>
<dbReference type="PANTHER" id="PTHR42908:SF10">
    <property type="entry name" value="EUKARYOTIC TRANSLATION ELONGATION FACTOR 2"/>
    <property type="match status" value="1"/>
</dbReference>
<dbReference type="InterPro" id="IPR000571">
    <property type="entry name" value="Znf_CCCH"/>
</dbReference>
<feature type="region of interest" description="Disordered" evidence="14">
    <location>
        <begin position="1512"/>
        <end position="1569"/>
    </location>
</feature>
<dbReference type="InterPro" id="IPR012677">
    <property type="entry name" value="Nucleotide-bd_a/b_plait_sf"/>
</dbReference>
<dbReference type="STRING" id="1445577.A0A010RDW5"/>
<dbReference type="InterPro" id="IPR035979">
    <property type="entry name" value="RBD_domain_sf"/>
</dbReference>
<dbReference type="CDD" id="cd12257">
    <property type="entry name" value="RRM1_RBM26_like"/>
    <property type="match status" value="1"/>
</dbReference>
<proteinExistence type="predicted"/>
<keyword evidence="9" id="KW-0648">Protein biosynthesis</keyword>
<dbReference type="EMBL" id="JARH01000874">
    <property type="protein sequence ID" value="EXF75964.1"/>
    <property type="molecule type" value="Genomic_DNA"/>
</dbReference>
<dbReference type="SUPFAM" id="SSF54211">
    <property type="entry name" value="Ribosomal protein S5 domain 2-like"/>
    <property type="match status" value="1"/>
</dbReference>
<keyword evidence="19" id="KW-1185">Reference proteome</keyword>
<comment type="function">
    <text evidence="11">Catalyzes the GTP-dependent ribosomal translocation step during translation elongation. During this step, the ribosome changes from the pre-translocational (PRE) to the post-translocational (POST) state as the newly formed A-site-bound peptidyl-tRNA and P-site-bound deacylated tRNA move to the P and E sites, respectively. Catalyzes the coordinated movement of the two tRNA molecules, the mRNA and conformational changes in the ribosome.</text>
</comment>
<protein>
    <recommendedName>
        <fullName evidence="2">Elongation factor 2</fullName>
    </recommendedName>
</protein>
<evidence type="ECO:0000256" key="4">
    <source>
        <dbReference type="ARBA" id="ARBA00022723"/>
    </source>
</evidence>
<evidence type="ECO:0000256" key="14">
    <source>
        <dbReference type="SAM" id="MobiDB-lite"/>
    </source>
</evidence>
<dbReference type="Gene3D" id="3.30.70.240">
    <property type="match status" value="1"/>
</dbReference>
<evidence type="ECO:0000256" key="9">
    <source>
        <dbReference type="ARBA" id="ARBA00022917"/>
    </source>
</evidence>
<dbReference type="FunFam" id="3.30.230.10:FF:000006">
    <property type="entry name" value="Translation elongation factor 2"/>
    <property type="match status" value="1"/>
</dbReference>
<dbReference type="Gene3D" id="2.40.30.10">
    <property type="entry name" value="Translation factors"/>
    <property type="match status" value="1"/>
</dbReference>
<keyword evidence="12" id="KW-0694">RNA-binding</keyword>